<evidence type="ECO:0000256" key="3">
    <source>
        <dbReference type="ARBA" id="ARBA00022490"/>
    </source>
</evidence>
<gene>
    <name evidence="12" type="primary">valS</name>
    <name evidence="16" type="ORF">LX24_00329</name>
</gene>
<dbReference type="SUPFAM" id="SSF50677">
    <property type="entry name" value="ValRS/IleRS/LeuRS editing domain"/>
    <property type="match status" value="1"/>
</dbReference>
<sequence length="990" mass="114227">MAVKAIPEREYPQAARYPDRGGPMSPRSCRIEQSIQLLSGNIDFNSRARLLGPCRFSPLQLFKSRTGYLMCAPLELRWYRESPFSSLNEKGFYYYRVEIHNGGFDMANQFDMPTTYAPHIVEDKWYQYWEENKYFRSVVDPEKEPFCIVMPPPNVTGQLHMGHALDNTLQDILTRWRRMQGYNALWLPGTDHAGIATQAKVEEQLAKEGTNKYELGREKFLERVWAWKEQYGGRITHQLRRLGSSCDWDRERFTMDEGCSEAVQEVFVRLYQRGLIYRDYYITNWCPHCQTTISDIEVEHRDKPGQLYYIKYPVQGSPDEFITVATTRPETMLGDTAVAVHPEDDRYQHLIGKTVILPLVEREIPVIPDEYVEPEFGTGAVKITPAHDPNDFEVGRRHDLPSVQVIDREARMTAEAGARYEGLDRWECRKRIIKDLQARGLLVKIEDLSHAVGHCYRCSSVIEPMLSKQWFVRMKPLAEPAIAAAKDGRLKFIPERFTKIYLNWMENIRDWCISRQLWWGHRIPVYYCRDCDELMVSKTRPKKCRCGSSNLEQDPDVLDTWFSSALWPFSTLGWPHKTVDLAYYYPTSVLVTGRDIIFFWVARMIFSGLEHMDDVPFREVFIHGLVLDALGRKMSKSLGNGVDPIEVIESHGADSLRFMLVTGNTPGNDLRFHFERLDGARNFANKIWNASRFALMNLQDYAPEKSPEREQYTLADRWILSRYQHAVRECTGFLEKYELGEAARVLYEFTWNELCDWYIELVKPRLYGKTGTADREVAQHVLAGVLRGALELLHPFMPFITEEIWQRLPHRGSTVMRAPWPKYQAELVDGQAEEHMSIVMEVIRGIRQIRSEMNVPPGKKAEAVIVTAVAELRAVLDDNLTYVEGLANCQARVVAELAEKPRQAATAVAQDIQIFVPLRGLIDVDKEMARLRKDMQSLEKDLARVQGKLNNPGFLNKAPAQVVEKERGKEAELSSKLGAIKERLAVFEGK</sequence>
<evidence type="ECO:0000259" key="15">
    <source>
        <dbReference type="Pfam" id="PF10458"/>
    </source>
</evidence>
<keyword evidence="9 12" id="KW-0030">Aminoacyl-tRNA synthetase</keyword>
<evidence type="ECO:0000256" key="7">
    <source>
        <dbReference type="ARBA" id="ARBA00022917"/>
    </source>
</evidence>
<dbReference type="InterPro" id="IPR002300">
    <property type="entry name" value="aa-tRNA-synth_Ia"/>
</dbReference>
<comment type="function">
    <text evidence="12">Catalyzes the attachment of valine to tRNA(Val). As ValRS can inadvertently accommodate and process structurally similar amino acids such as threonine, to avoid such errors, it has a 'posttransfer' editing activity that hydrolyzes mischarged Thr-tRNA(Val) in a tRNA-dependent manner.</text>
</comment>
<keyword evidence="4 12" id="KW-0436">Ligase</keyword>
<dbReference type="GO" id="GO:0002161">
    <property type="term" value="F:aminoacyl-tRNA deacylase activity"/>
    <property type="evidence" value="ECO:0007669"/>
    <property type="project" value="InterPro"/>
</dbReference>
<dbReference type="GO" id="GO:0006438">
    <property type="term" value="P:valyl-tRNA aminoacylation"/>
    <property type="evidence" value="ECO:0007669"/>
    <property type="project" value="UniProtKB-UniRule"/>
</dbReference>
<comment type="subunit">
    <text evidence="2 12">Monomer.</text>
</comment>
<dbReference type="AlphaFoldDB" id="A0A5S4ZY77"/>
<dbReference type="Proteomes" id="UP000323166">
    <property type="component" value="Unassembled WGS sequence"/>
</dbReference>
<dbReference type="Gene3D" id="3.40.50.620">
    <property type="entry name" value="HUPs"/>
    <property type="match status" value="2"/>
</dbReference>
<feature type="binding site" evidence="12">
    <location>
        <position position="636"/>
    </location>
    <ligand>
        <name>ATP</name>
        <dbReference type="ChEBI" id="CHEBI:30616"/>
    </ligand>
</feature>
<dbReference type="InterPro" id="IPR019499">
    <property type="entry name" value="Val-tRNA_synth_tRNA-bd"/>
</dbReference>
<dbReference type="InterPro" id="IPR010978">
    <property type="entry name" value="tRNA-bd_arm"/>
</dbReference>
<comment type="catalytic activity">
    <reaction evidence="10 12">
        <text>tRNA(Val) + L-valine + ATP = L-valyl-tRNA(Val) + AMP + diphosphate</text>
        <dbReference type="Rhea" id="RHEA:10704"/>
        <dbReference type="Rhea" id="RHEA-COMP:9672"/>
        <dbReference type="Rhea" id="RHEA-COMP:9708"/>
        <dbReference type="ChEBI" id="CHEBI:30616"/>
        <dbReference type="ChEBI" id="CHEBI:33019"/>
        <dbReference type="ChEBI" id="CHEBI:57762"/>
        <dbReference type="ChEBI" id="CHEBI:78442"/>
        <dbReference type="ChEBI" id="CHEBI:78537"/>
        <dbReference type="ChEBI" id="CHEBI:456215"/>
        <dbReference type="EC" id="6.1.1.9"/>
    </reaction>
</comment>
<dbReference type="FunFam" id="3.40.50.620:FF:000098">
    <property type="entry name" value="Valine--tRNA ligase"/>
    <property type="match status" value="1"/>
</dbReference>
<keyword evidence="7 12" id="KW-0648">Protein biosynthesis</keyword>
<dbReference type="Pfam" id="PF10458">
    <property type="entry name" value="Val_tRNA-synt_C"/>
    <property type="match status" value="1"/>
</dbReference>
<keyword evidence="8 12" id="KW-0175">Coiled coil</keyword>
<dbReference type="InterPro" id="IPR037118">
    <property type="entry name" value="Val-tRNA_synth_C_sf"/>
</dbReference>
<feature type="domain" description="Valyl-tRNA synthetase tRNA-binding arm" evidence="15">
    <location>
        <begin position="923"/>
        <end position="985"/>
    </location>
</feature>
<dbReference type="CDD" id="cd00817">
    <property type="entry name" value="ValRS_core"/>
    <property type="match status" value="1"/>
</dbReference>
<organism evidence="16 17">
    <name type="scientific">Desulfallas thermosapovorans DSM 6562</name>
    <dbReference type="NCBI Taxonomy" id="1121431"/>
    <lineage>
        <taxon>Bacteria</taxon>
        <taxon>Bacillati</taxon>
        <taxon>Bacillota</taxon>
        <taxon>Clostridia</taxon>
        <taxon>Eubacteriales</taxon>
        <taxon>Desulfallaceae</taxon>
        <taxon>Desulfallas</taxon>
    </lineage>
</organism>
<dbReference type="InterPro" id="IPR009008">
    <property type="entry name" value="Val/Leu/Ile-tRNA-synth_edit"/>
</dbReference>
<dbReference type="NCBIfam" id="TIGR00422">
    <property type="entry name" value="valS"/>
    <property type="match status" value="1"/>
</dbReference>
<dbReference type="PRINTS" id="PR00986">
    <property type="entry name" value="TRNASYNTHVAL"/>
</dbReference>
<evidence type="ECO:0000256" key="2">
    <source>
        <dbReference type="ARBA" id="ARBA00011245"/>
    </source>
</evidence>
<evidence type="ECO:0000259" key="14">
    <source>
        <dbReference type="Pfam" id="PF08264"/>
    </source>
</evidence>
<dbReference type="NCBIfam" id="NF004349">
    <property type="entry name" value="PRK05729.1"/>
    <property type="match status" value="1"/>
</dbReference>
<evidence type="ECO:0000256" key="9">
    <source>
        <dbReference type="ARBA" id="ARBA00023146"/>
    </source>
</evidence>
<keyword evidence="17" id="KW-1185">Reference proteome</keyword>
<dbReference type="InterPro" id="IPR033705">
    <property type="entry name" value="Anticodon_Ia_Val"/>
</dbReference>
<accession>A0A5S4ZY77</accession>
<protein>
    <recommendedName>
        <fullName evidence="12">Valine--tRNA ligase</fullName>
        <ecNumber evidence="12">6.1.1.9</ecNumber>
    </recommendedName>
    <alternativeName>
        <fullName evidence="12">Valyl-tRNA synthetase</fullName>
        <shortName evidence="12">ValRS</shortName>
    </alternativeName>
</protein>
<dbReference type="InterPro" id="IPR002303">
    <property type="entry name" value="Valyl-tRNA_ligase"/>
</dbReference>
<dbReference type="Pfam" id="PF00133">
    <property type="entry name" value="tRNA-synt_1"/>
    <property type="match status" value="1"/>
</dbReference>
<dbReference type="GO" id="GO:0005829">
    <property type="term" value="C:cytosol"/>
    <property type="evidence" value="ECO:0007669"/>
    <property type="project" value="TreeGrafter"/>
</dbReference>
<dbReference type="PANTHER" id="PTHR11946">
    <property type="entry name" value="VALYL-TRNA SYNTHETASES"/>
    <property type="match status" value="1"/>
</dbReference>
<comment type="domain">
    <text evidence="12">The C-terminal coiled-coil domain is crucial for aminoacylation activity.</text>
</comment>
<evidence type="ECO:0000313" key="17">
    <source>
        <dbReference type="Proteomes" id="UP000323166"/>
    </source>
</evidence>
<evidence type="ECO:0000256" key="8">
    <source>
        <dbReference type="ARBA" id="ARBA00023054"/>
    </source>
</evidence>
<comment type="domain">
    <text evidence="12">ValRS has two distinct active sites: one for aminoacylation and one for editing. The misactivated threonine is translocated from the active site to the editing site.</text>
</comment>
<feature type="short sequence motif" description="'HIGH' region" evidence="12">
    <location>
        <begin position="153"/>
        <end position="163"/>
    </location>
</feature>
<dbReference type="InterPro" id="IPR009080">
    <property type="entry name" value="tRNAsynth_Ia_anticodon-bd"/>
</dbReference>
<keyword evidence="6 12" id="KW-0067">ATP-binding</keyword>
<dbReference type="FunFam" id="1.10.730.10:FF:000014">
    <property type="entry name" value="Valine--tRNA ligase"/>
    <property type="match status" value="1"/>
</dbReference>
<dbReference type="PANTHER" id="PTHR11946:SF93">
    <property type="entry name" value="VALINE--TRNA LIGASE, CHLOROPLASTIC_MITOCHONDRIAL 2"/>
    <property type="match status" value="1"/>
</dbReference>
<proteinExistence type="inferred from homology"/>
<comment type="similarity">
    <text evidence="11 12">Belongs to the class-I aminoacyl-tRNA synthetase family. ValS type 1 subfamily.</text>
</comment>
<evidence type="ECO:0000259" key="13">
    <source>
        <dbReference type="Pfam" id="PF00133"/>
    </source>
</evidence>
<feature type="short sequence motif" description="'KMSKS' region" evidence="12">
    <location>
        <begin position="633"/>
        <end position="637"/>
    </location>
</feature>
<evidence type="ECO:0000256" key="1">
    <source>
        <dbReference type="ARBA" id="ARBA00004496"/>
    </source>
</evidence>
<evidence type="ECO:0000256" key="10">
    <source>
        <dbReference type="ARBA" id="ARBA00047552"/>
    </source>
</evidence>
<dbReference type="InterPro" id="IPR013155">
    <property type="entry name" value="M/V/L/I-tRNA-synth_anticd-bd"/>
</dbReference>
<dbReference type="Gene3D" id="1.10.730.10">
    <property type="entry name" value="Isoleucyl-tRNA Synthetase, Domain 1"/>
    <property type="match status" value="1"/>
</dbReference>
<feature type="domain" description="Methionyl/Valyl/Leucyl/Isoleucyl-tRNA synthetase anticodon-binding" evidence="14">
    <location>
        <begin position="716"/>
        <end position="864"/>
    </location>
</feature>
<evidence type="ECO:0000256" key="6">
    <source>
        <dbReference type="ARBA" id="ARBA00022840"/>
    </source>
</evidence>
<evidence type="ECO:0000256" key="5">
    <source>
        <dbReference type="ARBA" id="ARBA00022741"/>
    </source>
</evidence>
<dbReference type="SUPFAM" id="SSF46589">
    <property type="entry name" value="tRNA-binding arm"/>
    <property type="match status" value="1"/>
</dbReference>
<dbReference type="EC" id="6.1.1.9" evidence="12"/>
<dbReference type="Gene3D" id="3.90.740.10">
    <property type="entry name" value="Valyl/Leucyl/Isoleucyl-tRNA synthetase, editing domain"/>
    <property type="match status" value="1"/>
</dbReference>
<dbReference type="CDD" id="cd07962">
    <property type="entry name" value="Anticodon_Ia_Val"/>
    <property type="match status" value="1"/>
</dbReference>
<dbReference type="FunFam" id="3.90.740.10:FF:000005">
    <property type="entry name" value="Valine--tRNA ligase, mitochondrial"/>
    <property type="match status" value="1"/>
</dbReference>
<dbReference type="InterPro" id="IPR014729">
    <property type="entry name" value="Rossmann-like_a/b/a_fold"/>
</dbReference>
<dbReference type="FunFam" id="1.10.287.380:FF:000001">
    <property type="entry name" value="Valine--tRNA ligase"/>
    <property type="match status" value="1"/>
</dbReference>
<feature type="domain" description="Aminoacyl-tRNA synthetase class Ia" evidence="13">
    <location>
        <begin position="124"/>
        <end position="672"/>
    </location>
</feature>
<dbReference type="Pfam" id="PF08264">
    <property type="entry name" value="Anticodon_1"/>
    <property type="match status" value="1"/>
</dbReference>
<comment type="subcellular location">
    <subcellularLocation>
        <location evidence="1 12">Cytoplasm</location>
    </subcellularLocation>
</comment>
<dbReference type="FunFam" id="3.40.50.620:FF:000032">
    <property type="entry name" value="Valine--tRNA ligase"/>
    <property type="match status" value="1"/>
</dbReference>
<evidence type="ECO:0000256" key="4">
    <source>
        <dbReference type="ARBA" id="ARBA00022598"/>
    </source>
</evidence>
<dbReference type="Gene3D" id="1.10.287.380">
    <property type="entry name" value="Valyl-tRNA synthetase, C-terminal domain"/>
    <property type="match status" value="1"/>
</dbReference>
<dbReference type="SUPFAM" id="SSF52374">
    <property type="entry name" value="Nucleotidylyl transferase"/>
    <property type="match status" value="1"/>
</dbReference>
<evidence type="ECO:0000256" key="11">
    <source>
        <dbReference type="ARBA" id="ARBA00060830"/>
    </source>
</evidence>
<dbReference type="HAMAP" id="MF_02004">
    <property type="entry name" value="Val_tRNA_synth_type1"/>
    <property type="match status" value="1"/>
</dbReference>
<comment type="caution">
    <text evidence="16">The sequence shown here is derived from an EMBL/GenBank/DDBJ whole genome shotgun (WGS) entry which is preliminary data.</text>
</comment>
<dbReference type="GO" id="GO:0004832">
    <property type="term" value="F:valine-tRNA ligase activity"/>
    <property type="evidence" value="ECO:0007669"/>
    <property type="project" value="UniProtKB-UniRule"/>
</dbReference>
<keyword evidence="3 12" id="KW-0963">Cytoplasm</keyword>
<dbReference type="SUPFAM" id="SSF47323">
    <property type="entry name" value="Anticodon-binding domain of a subclass of class I aminoacyl-tRNA synthetases"/>
    <property type="match status" value="1"/>
</dbReference>
<dbReference type="PROSITE" id="PS00178">
    <property type="entry name" value="AA_TRNA_LIGASE_I"/>
    <property type="match status" value="1"/>
</dbReference>
<name>A0A5S4ZY77_9FIRM</name>
<feature type="coiled-coil region" evidence="12">
    <location>
        <begin position="921"/>
        <end position="948"/>
    </location>
</feature>
<keyword evidence="5 12" id="KW-0547">Nucleotide-binding</keyword>
<dbReference type="InterPro" id="IPR001412">
    <property type="entry name" value="aa-tRNA-synth_I_CS"/>
</dbReference>
<dbReference type="GO" id="GO:0005524">
    <property type="term" value="F:ATP binding"/>
    <property type="evidence" value="ECO:0007669"/>
    <property type="project" value="UniProtKB-UniRule"/>
</dbReference>
<reference evidence="16 17" key="1">
    <citation type="submission" date="2019-07" db="EMBL/GenBank/DDBJ databases">
        <title>Genomic Encyclopedia of Type Strains, Phase I: the one thousand microbial genomes (KMG-I) project.</title>
        <authorList>
            <person name="Kyrpides N."/>
        </authorList>
    </citation>
    <scope>NUCLEOTIDE SEQUENCE [LARGE SCALE GENOMIC DNA]</scope>
    <source>
        <strain evidence="16 17">DSM 6562</strain>
    </source>
</reference>
<evidence type="ECO:0000256" key="12">
    <source>
        <dbReference type="HAMAP-Rule" id="MF_02004"/>
    </source>
</evidence>
<evidence type="ECO:0000313" key="16">
    <source>
        <dbReference type="EMBL" id="TYO98044.1"/>
    </source>
</evidence>
<dbReference type="EMBL" id="VNHM01000001">
    <property type="protein sequence ID" value="TYO98044.1"/>
    <property type="molecule type" value="Genomic_DNA"/>
</dbReference>